<name>A0A7L4WB29_9LACT</name>
<dbReference type="Proteomes" id="UP000516280">
    <property type="component" value="Chromosome"/>
</dbReference>
<dbReference type="PROSITE" id="PS01117">
    <property type="entry name" value="HTH_MARR_1"/>
    <property type="match status" value="1"/>
</dbReference>
<keyword evidence="3" id="KW-0804">Transcription</keyword>
<proteinExistence type="predicted"/>
<accession>A0A7L4WB29</accession>
<dbReference type="InterPro" id="IPR036390">
    <property type="entry name" value="WH_DNA-bd_sf"/>
</dbReference>
<evidence type="ECO:0000313" key="6">
    <source>
        <dbReference type="Proteomes" id="UP000516280"/>
    </source>
</evidence>
<dbReference type="InterPro" id="IPR023187">
    <property type="entry name" value="Tscrpt_reg_MarR-type_CS"/>
</dbReference>
<evidence type="ECO:0000256" key="1">
    <source>
        <dbReference type="ARBA" id="ARBA00023015"/>
    </source>
</evidence>
<feature type="domain" description="HTH marR-type" evidence="4">
    <location>
        <begin position="26"/>
        <end position="163"/>
    </location>
</feature>
<dbReference type="EMBL" id="CP017195">
    <property type="protein sequence ID" value="QDJ27409.1"/>
    <property type="molecule type" value="Genomic_DNA"/>
</dbReference>
<dbReference type="GO" id="GO:0006950">
    <property type="term" value="P:response to stress"/>
    <property type="evidence" value="ECO:0007669"/>
    <property type="project" value="TreeGrafter"/>
</dbReference>
<dbReference type="KEGG" id="lpaa:BHS01_01970"/>
<dbReference type="AlphaFoldDB" id="A0A7L4WB29"/>
<evidence type="ECO:0000256" key="3">
    <source>
        <dbReference type="ARBA" id="ARBA00023163"/>
    </source>
</evidence>
<dbReference type="PRINTS" id="PR00598">
    <property type="entry name" value="HTHMARR"/>
</dbReference>
<gene>
    <name evidence="5" type="ORF">BHS01_01970</name>
</gene>
<evidence type="ECO:0000259" key="4">
    <source>
        <dbReference type="PROSITE" id="PS50995"/>
    </source>
</evidence>
<reference evidence="5 6" key="1">
    <citation type="submission" date="2016-09" db="EMBL/GenBank/DDBJ databases">
        <title>Lactic acid bacteria from MAP meat Genome sequencing and assembly.</title>
        <authorList>
            <person name="Behr J."/>
            <person name="Hilgarth M."/>
            <person name="Vogel R.F."/>
        </authorList>
    </citation>
    <scope>NUCLEOTIDE SEQUENCE [LARGE SCALE GENOMIC DNA]</scope>
    <source>
        <strain evidence="5 6">TMW21615</strain>
    </source>
</reference>
<sequence>MEKYQFVDRPNQARIKATSEAYHDIDENLVLNFLDFQWTYREMEKQYDALFDSFGLTESRFLILMFLKRANENMLLPSQISEKLGASRPTVSKLLKAMAQKGLVEKYESEKDGRSSYFKMTTMGDETLKTFMPHNFEAVKIIFGQLSKADHDNLKRLLAAINLGTETLRKAGTNL</sequence>
<dbReference type="Gene3D" id="1.10.10.10">
    <property type="entry name" value="Winged helix-like DNA-binding domain superfamily/Winged helix DNA-binding domain"/>
    <property type="match status" value="1"/>
</dbReference>
<keyword evidence="1" id="KW-0805">Transcription regulation</keyword>
<dbReference type="InterPro" id="IPR039422">
    <property type="entry name" value="MarR/SlyA-like"/>
</dbReference>
<dbReference type="InterPro" id="IPR011991">
    <property type="entry name" value="ArsR-like_HTH"/>
</dbReference>
<dbReference type="GO" id="GO:0003700">
    <property type="term" value="F:DNA-binding transcription factor activity"/>
    <property type="evidence" value="ECO:0007669"/>
    <property type="project" value="InterPro"/>
</dbReference>
<organism evidence="5 6">
    <name type="scientific">Pseudolactococcus paracarnosus</name>
    <dbReference type="NCBI Taxonomy" id="2749962"/>
    <lineage>
        <taxon>Bacteria</taxon>
        <taxon>Bacillati</taxon>
        <taxon>Bacillota</taxon>
        <taxon>Bacilli</taxon>
        <taxon>Lactobacillales</taxon>
        <taxon>Streptococcaceae</taxon>
        <taxon>Pseudolactococcus</taxon>
    </lineage>
</organism>
<dbReference type="Pfam" id="PF12802">
    <property type="entry name" value="MarR_2"/>
    <property type="match status" value="1"/>
</dbReference>
<dbReference type="InterPro" id="IPR036388">
    <property type="entry name" value="WH-like_DNA-bd_sf"/>
</dbReference>
<evidence type="ECO:0000256" key="2">
    <source>
        <dbReference type="ARBA" id="ARBA00023125"/>
    </source>
</evidence>
<dbReference type="InterPro" id="IPR000835">
    <property type="entry name" value="HTH_MarR-typ"/>
</dbReference>
<dbReference type="PANTHER" id="PTHR33164:SF43">
    <property type="entry name" value="HTH-TYPE TRANSCRIPTIONAL REPRESSOR YETL"/>
    <property type="match status" value="1"/>
</dbReference>
<dbReference type="GO" id="GO:0003677">
    <property type="term" value="F:DNA binding"/>
    <property type="evidence" value="ECO:0007669"/>
    <property type="project" value="UniProtKB-KW"/>
</dbReference>
<dbReference type="PROSITE" id="PS50995">
    <property type="entry name" value="HTH_MARR_2"/>
    <property type="match status" value="1"/>
</dbReference>
<evidence type="ECO:0000313" key="5">
    <source>
        <dbReference type="EMBL" id="QDJ27409.1"/>
    </source>
</evidence>
<protein>
    <recommendedName>
        <fullName evidence="4">HTH marR-type domain-containing protein</fullName>
    </recommendedName>
</protein>
<keyword evidence="2" id="KW-0238">DNA-binding</keyword>
<dbReference type="RefSeq" id="WP_109835099.1">
    <property type="nucleotide sequence ID" value="NZ_CP017195.1"/>
</dbReference>
<dbReference type="PANTHER" id="PTHR33164">
    <property type="entry name" value="TRANSCRIPTIONAL REGULATOR, MARR FAMILY"/>
    <property type="match status" value="1"/>
</dbReference>
<dbReference type="SUPFAM" id="SSF46785">
    <property type="entry name" value="Winged helix' DNA-binding domain"/>
    <property type="match status" value="1"/>
</dbReference>
<dbReference type="CDD" id="cd00090">
    <property type="entry name" value="HTH_ARSR"/>
    <property type="match status" value="1"/>
</dbReference>
<dbReference type="SMART" id="SM00347">
    <property type="entry name" value="HTH_MARR"/>
    <property type="match status" value="1"/>
</dbReference>